<sequence>MPSDKFLKPDFLREFIELYQTLPSLWKVKSDDYSNRNKREKAYEQLVTLCRTVCPTADVPFVKSKISNLRTVFRKELNKVQASKKSGASADDIYVPKLWYFDLLLFTVDQEVARYSNSNLSSVENHNETYVDVEAPATQTTESTESTETSTETQSQTSVNTSSLDSTQQASTTEVSHTPNRPNLGEKGKKRKRLQTDDNTQKLITDAASLLSKRTDEHDAFAFTVASKLRRMEEEQRLFAENMITQVLQKGLMKKLSDYTTINDHNPTSIQYPQPSWYSPAHSFYPPVANSSQYPPTPHESTQYENL</sequence>
<proteinExistence type="predicted"/>
<dbReference type="GO" id="GO:0003677">
    <property type="term" value="F:DNA binding"/>
    <property type="evidence" value="ECO:0007669"/>
    <property type="project" value="InterPro"/>
</dbReference>
<dbReference type="InterPro" id="IPR004210">
    <property type="entry name" value="BESS_motif"/>
</dbReference>
<comment type="subcellular location">
    <subcellularLocation>
        <location evidence="1">Nucleus</location>
    </subcellularLocation>
</comment>
<dbReference type="PROSITE" id="PS51029">
    <property type="entry name" value="MADF"/>
    <property type="match status" value="1"/>
</dbReference>
<gene>
    <name evidence="7" type="primary">LOC121401418</name>
    <name evidence="6" type="synonym">LOC121394640</name>
</gene>
<dbReference type="Proteomes" id="UP000186698">
    <property type="component" value="Chromosome 3L"/>
</dbReference>
<dbReference type="GO" id="GO:0005634">
    <property type="term" value="C:nucleus"/>
    <property type="evidence" value="ECO:0007669"/>
    <property type="project" value="UniProtKB-SubCell"/>
</dbReference>
<dbReference type="PROSITE" id="PS51031">
    <property type="entry name" value="BESS"/>
    <property type="match status" value="1"/>
</dbReference>
<evidence type="ECO:0000256" key="1">
    <source>
        <dbReference type="PROSITE-ProRule" id="PRU00371"/>
    </source>
</evidence>
<dbReference type="GeneID" id="121401418"/>
<keyword evidence="1" id="KW-0539">Nucleus</keyword>
<dbReference type="RefSeq" id="XP_041441971.1">
    <property type="nucleotide sequence ID" value="XM_041586037.1"/>
</dbReference>
<evidence type="ECO:0000313" key="7">
    <source>
        <dbReference type="RefSeq" id="XP_041441971.1"/>
    </source>
</evidence>
<dbReference type="OrthoDB" id="6629425at2759"/>
<accession>A0A8J1MKN9</accession>
<organism evidence="5 7">
    <name type="scientific">Xenopus laevis</name>
    <name type="common">African clawed frog</name>
    <dbReference type="NCBI Taxonomy" id="8355"/>
    <lineage>
        <taxon>Eukaryota</taxon>
        <taxon>Metazoa</taxon>
        <taxon>Chordata</taxon>
        <taxon>Craniata</taxon>
        <taxon>Vertebrata</taxon>
        <taxon>Euteleostomi</taxon>
        <taxon>Amphibia</taxon>
        <taxon>Batrachia</taxon>
        <taxon>Anura</taxon>
        <taxon>Pipoidea</taxon>
        <taxon>Pipidae</taxon>
        <taxon>Xenopodinae</taxon>
        <taxon>Xenopus</taxon>
        <taxon>Xenopus</taxon>
    </lineage>
</organism>
<name>A0A8J1MKN9_XENLA</name>
<feature type="region of interest" description="Disordered" evidence="2">
    <location>
        <begin position="126"/>
        <end position="201"/>
    </location>
</feature>
<evidence type="ECO:0000259" key="4">
    <source>
        <dbReference type="PROSITE" id="PS51031"/>
    </source>
</evidence>
<dbReference type="KEGG" id="xla:121401418"/>
<dbReference type="InterPro" id="IPR006578">
    <property type="entry name" value="MADF-dom"/>
</dbReference>
<dbReference type="AlphaFoldDB" id="A0A8J1MKN9"/>
<dbReference type="Pfam" id="PF10545">
    <property type="entry name" value="MADF_DNA_bdg"/>
    <property type="match status" value="1"/>
</dbReference>
<feature type="domain" description="MADF" evidence="3">
    <location>
        <begin position="14"/>
        <end position="112"/>
    </location>
</feature>
<dbReference type="Proteomes" id="UP000186698">
    <property type="component" value="Chromosome 6L"/>
</dbReference>
<keyword evidence="5" id="KW-1185">Reference proteome</keyword>
<evidence type="ECO:0000313" key="6">
    <source>
        <dbReference type="RefSeq" id="XP_041422071.1"/>
    </source>
</evidence>
<feature type="compositionally biased region" description="Polar residues" evidence="2">
    <location>
        <begin position="164"/>
        <end position="181"/>
    </location>
</feature>
<dbReference type="PANTHER" id="PTHR21505">
    <property type="entry name" value="MADF DOMAIN-CONTAINING PROTEIN-RELATED"/>
    <property type="match status" value="1"/>
</dbReference>
<dbReference type="RefSeq" id="XP_041422071.1">
    <property type="nucleotide sequence ID" value="XM_041566137.1"/>
</dbReference>
<evidence type="ECO:0000256" key="2">
    <source>
        <dbReference type="SAM" id="MobiDB-lite"/>
    </source>
</evidence>
<dbReference type="KEGG" id="xla:121394640"/>
<dbReference type="SMART" id="SM00595">
    <property type="entry name" value="MADF"/>
    <property type="match status" value="1"/>
</dbReference>
<dbReference type="PANTHER" id="PTHR21505:SF13">
    <property type="match status" value="1"/>
</dbReference>
<evidence type="ECO:0000259" key="3">
    <source>
        <dbReference type="PROSITE" id="PS51029"/>
    </source>
</evidence>
<reference evidence="6 7" key="1">
    <citation type="submission" date="2025-04" db="UniProtKB">
        <authorList>
            <consortium name="RefSeq"/>
        </authorList>
    </citation>
    <scope>IDENTIFICATION</scope>
    <source>
        <strain evidence="6 7">J_2021</strain>
        <tissue evidence="6 7">Erythrocytes</tissue>
    </source>
</reference>
<protein>
    <submittedName>
        <fullName evidence="6">Uncharacterized protein LOC121394640</fullName>
    </submittedName>
    <submittedName>
        <fullName evidence="7">Uncharacterized protein LOC121401418</fullName>
    </submittedName>
</protein>
<feature type="compositionally biased region" description="Low complexity" evidence="2">
    <location>
        <begin position="138"/>
        <end position="163"/>
    </location>
</feature>
<feature type="domain" description="BESS" evidence="4">
    <location>
        <begin position="215"/>
        <end position="254"/>
    </location>
</feature>
<evidence type="ECO:0000313" key="5">
    <source>
        <dbReference type="Proteomes" id="UP000186698"/>
    </source>
</evidence>